<dbReference type="GO" id="GO:0016829">
    <property type="term" value="F:lyase activity"/>
    <property type="evidence" value="ECO:0007669"/>
    <property type="project" value="UniProtKB-KW"/>
</dbReference>
<dbReference type="InterPro" id="IPR029068">
    <property type="entry name" value="Glyas_Bleomycin-R_OHBP_Dase"/>
</dbReference>
<keyword evidence="1" id="KW-0479">Metal-binding</keyword>
<evidence type="ECO:0000259" key="2">
    <source>
        <dbReference type="PROSITE" id="PS51819"/>
    </source>
</evidence>
<protein>
    <submittedName>
        <fullName evidence="3">Catechol 2,3-dioxygenase-like lactoylglutathione lyase family enzyme</fullName>
    </submittedName>
</protein>
<evidence type="ECO:0000256" key="1">
    <source>
        <dbReference type="ARBA" id="ARBA00022723"/>
    </source>
</evidence>
<name>A0A7W8QLM8_9ACTN</name>
<keyword evidence="3" id="KW-0223">Dioxygenase</keyword>
<comment type="caution">
    <text evidence="3">The sequence shown here is derived from an EMBL/GenBank/DDBJ whole genome shotgun (WGS) entry which is preliminary data.</text>
</comment>
<dbReference type="AlphaFoldDB" id="A0A7W8QLM8"/>
<reference evidence="3 4" key="1">
    <citation type="submission" date="2020-08" db="EMBL/GenBank/DDBJ databases">
        <title>Sequencing the genomes of 1000 actinobacteria strains.</title>
        <authorList>
            <person name="Klenk H.-P."/>
        </authorList>
    </citation>
    <scope>NUCLEOTIDE SEQUENCE [LARGE SCALE GENOMIC DNA]</scope>
    <source>
        <strain evidence="3 4">DSM 44551</strain>
    </source>
</reference>
<dbReference type="Proteomes" id="UP000572635">
    <property type="component" value="Unassembled WGS sequence"/>
</dbReference>
<organism evidence="3 4">
    <name type="scientific">Nocardiopsis composta</name>
    <dbReference type="NCBI Taxonomy" id="157465"/>
    <lineage>
        <taxon>Bacteria</taxon>
        <taxon>Bacillati</taxon>
        <taxon>Actinomycetota</taxon>
        <taxon>Actinomycetes</taxon>
        <taxon>Streptosporangiales</taxon>
        <taxon>Nocardiopsidaceae</taxon>
        <taxon>Nocardiopsis</taxon>
    </lineage>
</organism>
<keyword evidence="3" id="KW-0560">Oxidoreductase</keyword>
<proteinExistence type="predicted"/>
<dbReference type="CDD" id="cd06587">
    <property type="entry name" value="VOC"/>
    <property type="match status" value="1"/>
</dbReference>
<dbReference type="Pfam" id="PF00903">
    <property type="entry name" value="Glyoxalase"/>
    <property type="match status" value="1"/>
</dbReference>
<sequence length="136" mass="15046">MPQVTGIAHITLSVRDIRESLDFYRTVLGFKAVRTKDGKRMLTTECRSACGMVLFLTQHEDHFNSLFDPRHAGADHIAFQAASVAELELWEERLTELDVDHAPIVHGPDGSVLAFTDPDGIQLELFAPAEIGDDGD</sequence>
<dbReference type="InterPro" id="IPR051332">
    <property type="entry name" value="Fosfomycin_Res_Enzymes"/>
</dbReference>
<keyword evidence="4" id="KW-1185">Reference proteome</keyword>
<dbReference type="RefSeq" id="WP_184391654.1">
    <property type="nucleotide sequence ID" value="NZ_BAAAJD010000058.1"/>
</dbReference>
<dbReference type="GO" id="GO:0046872">
    <property type="term" value="F:metal ion binding"/>
    <property type="evidence" value="ECO:0007669"/>
    <property type="project" value="UniProtKB-KW"/>
</dbReference>
<feature type="domain" description="VOC" evidence="2">
    <location>
        <begin position="6"/>
        <end position="128"/>
    </location>
</feature>
<evidence type="ECO:0000313" key="3">
    <source>
        <dbReference type="EMBL" id="MBB5432033.1"/>
    </source>
</evidence>
<dbReference type="Gene3D" id="3.10.180.10">
    <property type="entry name" value="2,3-Dihydroxybiphenyl 1,2-Dioxygenase, domain 1"/>
    <property type="match status" value="1"/>
</dbReference>
<gene>
    <name evidence="3" type="ORF">HDA36_002117</name>
</gene>
<accession>A0A7W8QLM8</accession>
<dbReference type="InterPro" id="IPR037523">
    <property type="entry name" value="VOC_core"/>
</dbReference>
<dbReference type="EMBL" id="JACHDB010000001">
    <property type="protein sequence ID" value="MBB5432033.1"/>
    <property type="molecule type" value="Genomic_DNA"/>
</dbReference>
<dbReference type="PANTHER" id="PTHR36113:SF6">
    <property type="entry name" value="FOSFOMYCIN RESISTANCE PROTEIN FOSX"/>
    <property type="match status" value="1"/>
</dbReference>
<dbReference type="SUPFAM" id="SSF54593">
    <property type="entry name" value="Glyoxalase/Bleomycin resistance protein/Dihydroxybiphenyl dioxygenase"/>
    <property type="match status" value="1"/>
</dbReference>
<evidence type="ECO:0000313" key="4">
    <source>
        <dbReference type="Proteomes" id="UP000572635"/>
    </source>
</evidence>
<keyword evidence="3" id="KW-0456">Lyase</keyword>
<dbReference type="PROSITE" id="PS51819">
    <property type="entry name" value="VOC"/>
    <property type="match status" value="1"/>
</dbReference>
<dbReference type="PANTHER" id="PTHR36113">
    <property type="entry name" value="LYASE, PUTATIVE-RELATED-RELATED"/>
    <property type="match status" value="1"/>
</dbReference>
<dbReference type="InterPro" id="IPR004360">
    <property type="entry name" value="Glyas_Fos-R_dOase_dom"/>
</dbReference>
<dbReference type="GO" id="GO:0051213">
    <property type="term" value="F:dioxygenase activity"/>
    <property type="evidence" value="ECO:0007669"/>
    <property type="project" value="UniProtKB-KW"/>
</dbReference>